<organism evidence="2 3">
    <name type="scientific">Stylosanthes scabra</name>
    <dbReference type="NCBI Taxonomy" id="79078"/>
    <lineage>
        <taxon>Eukaryota</taxon>
        <taxon>Viridiplantae</taxon>
        <taxon>Streptophyta</taxon>
        <taxon>Embryophyta</taxon>
        <taxon>Tracheophyta</taxon>
        <taxon>Spermatophyta</taxon>
        <taxon>Magnoliopsida</taxon>
        <taxon>eudicotyledons</taxon>
        <taxon>Gunneridae</taxon>
        <taxon>Pentapetalae</taxon>
        <taxon>rosids</taxon>
        <taxon>fabids</taxon>
        <taxon>Fabales</taxon>
        <taxon>Fabaceae</taxon>
        <taxon>Papilionoideae</taxon>
        <taxon>50 kb inversion clade</taxon>
        <taxon>dalbergioids sensu lato</taxon>
        <taxon>Dalbergieae</taxon>
        <taxon>Pterocarpus clade</taxon>
        <taxon>Stylosanthes</taxon>
    </lineage>
</organism>
<feature type="compositionally biased region" description="Low complexity" evidence="1">
    <location>
        <begin position="31"/>
        <end position="56"/>
    </location>
</feature>
<evidence type="ECO:0000256" key="1">
    <source>
        <dbReference type="SAM" id="MobiDB-lite"/>
    </source>
</evidence>
<gene>
    <name evidence="2" type="ORF">PIB30_098328</name>
</gene>
<feature type="compositionally biased region" description="Acidic residues" evidence="1">
    <location>
        <begin position="138"/>
        <end position="169"/>
    </location>
</feature>
<feature type="region of interest" description="Disordered" evidence="1">
    <location>
        <begin position="16"/>
        <end position="79"/>
    </location>
</feature>
<evidence type="ECO:0000313" key="2">
    <source>
        <dbReference type="EMBL" id="MED6213944.1"/>
    </source>
</evidence>
<protein>
    <submittedName>
        <fullName evidence="2">Uncharacterized protein</fullName>
    </submittedName>
</protein>
<sequence>MIDQCLILIDAYQMDRKGKQVASKGKEKMYTPPTRASPRLAALRASSSTASPSAAPKSQEVLPTNQGTHEATNTELPRATKIRRTERISMKPIEGRFARRLAERTTPSKDTPKGKVLNVLSNDDELEVKIEDHTTELVETDEAIQERKEEEEEEEEDPKELPEEELQDF</sequence>
<feature type="region of interest" description="Disordered" evidence="1">
    <location>
        <begin position="132"/>
        <end position="169"/>
    </location>
</feature>
<name>A0ABU6YX63_9FABA</name>
<feature type="compositionally biased region" description="Basic and acidic residues" evidence="1">
    <location>
        <begin position="16"/>
        <end position="29"/>
    </location>
</feature>
<reference evidence="2 3" key="1">
    <citation type="journal article" date="2023" name="Plants (Basel)">
        <title>Bridging the Gap: Combining Genomics and Transcriptomics Approaches to Understand Stylosanthes scabra, an Orphan Legume from the Brazilian Caatinga.</title>
        <authorList>
            <person name="Ferreira-Neto J.R.C."/>
            <person name="da Silva M.D."/>
            <person name="Binneck E."/>
            <person name="de Melo N.F."/>
            <person name="da Silva R.H."/>
            <person name="de Melo A.L.T.M."/>
            <person name="Pandolfi V."/>
            <person name="Bustamante F.O."/>
            <person name="Brasileiro-Vidal A.C."/>
            <person name="Benko-Iseppon A.M."/>
        </authorList>
    </citation>
    <scope>NUCLEOTIDE SEQUENCE [LARGE SCALE GENOMIC DNA]</scope>
    <source>
        <tissue evidence="2">Leaves</tissue>
    </source>
</reference>
<feature type="compositionally biased region" description="Basic and acidic residues" evidence="1">
    <location>
        <begin position="98"/>
        <end position="113"/>
    </location>
</feature>
<comment type="caution">
    <text evidence="2">The sequence shown here is derived from an EMBL/GenBank/DDBJ whole genome shotgun (WGS) entry which is preliminary data.</text>
</comment>
<feature type="compositionally biased region" description="Polar residues" evidence="1">
    <location>
        <begin position="61"/>
        <end position="75"/>
    </location>
</feature>
<dbReference type="Proteomes" id="UP001341840">
    <property type="component" value="Unassembled WGS sequence"/>
</dbReference>
<accession>A0ABU6YX63</accession>
<evidence type="ECO:0000313" key="3">
    <source>
        <dbReference type="Proteomes" id="UP001341840"/>
    </source>
</evidence>
<feature type="region of interest" description="Disordered" evidence="1">
    <location>
        <begin position="98"/>
        <end position="118"/>
    </location>
</feature>
<keyword evidence="3" id="KW-1185">Reference proteome</keyword>
<proteinExistence type="predicted"/>
<dbReference type="EMBL" id="JASCZI010244158">
    <property type="protein sequence ID" value="MED6213944.1"/>
    <property type="molecule type" value="Genomic_DNA"/>
</dbReference>